<dbReference type="GO" id="GO:0006606">
    <property type="term" value="P:protein import into nucleus"/>
    <property type="evidence" value="ECO:0007669"/>
    <property type="project" value="TreeGrafter"/>
</dbReference>
<reference evidence="5" key="2">
    <citation type="submission" date="2020-11" db="EMBL/GenBank/DDBJ databases">
        <authorList>
            <person name="McCartney M.A."/>
            <person name="Auch B."/>
            <person name="Kono T."/>
            <person name="Mallez S."/>
            <person name="Becker A."/>
            <person name="Gohl D.M."/>
            <person name="Silverstein K.A.T."/>
            <person name="Koren S."/>
            <person name="Bechman K.B."/>
            <person name="Herman A."/>
            <person name="Abrahante J.E."/>
            <person name="Garbe J."/>
        </authorList>
    </citation>
    <scope>NUCLEOTIDE SEQUENCE</scope>
    <source>
        <strain evidence="5">Duluth1</strain>
        <tissue evidence="5">Whole animal</tissue>
    </source>
</reference>
<dbReference type="InterPro" id="IPR028156">
    <property type="entry name" value="RIP"/>
</dbReference>
<reference evidence="5" key="1">
    <citation type="journal article" date="2019" name="bioRxiv">
        <title>The Genome of the Zebra Mussel, Dreissena polymorpha: A Resource for Invasive Species Research.</title>
        <authorList>
            <person name="McCartney M.A."/>
            <person name="Auch B."/>
            <person name="Kono T."/>
            <person name="Mallez S."/>
            <person name="Zhang Y."/>
            <person name="Obille A."/>
            <person name="Becker A."/>
            <person name="Abrahante J.E."/>
            <person name="Garbe J."/>
            <person name="Badalamenti J.P."/>
            <person name="Herman A."/>
            <person name="Mangelson H."/>
            <person name="Liachko I."/>
            <person name="Sullivan S."/>
            <person name="Sone E.D."/>
            <person name="Koren S."/>
            <person name="Silverstein K.A.T."/>
            <person name="Beckman K.B."/>
            <person name="Gohl D.M."/>
        </authorList>
    </citation>
    <scope>NUCLEOTIDE SEQUENCE</scope>
    <source>
        <strain evidence="5">Duluth1</strain>
        <tissue evidence="5">Whole animal</tissue>
    </source>
</reference>
<evidence type="ECO:0000259" key="4">
    <source>
        <dbReference type="Pfam" id="PF14768"/>
    </source>
</evidence>
<sequence length="198" mass="22871">RCFDRLRANREKLRDRFRKLPSVSNNELSIEDLMKQEWAAMRREHEEYLLDIEKDDAFDSVDIDHVLDLFNDIQQELQQEEIRLIEEYACYERGTLQLEEQSLCSAIDKLSTVEVICPMCKKSPLRANKSVIFCGCGLRIDTEQDCLTLSNVKHMLETGLGQHITQCECEPVYSVVAEGGTTNLLMTCPDCDWMSIVI</sequence>
<dbReference type="GO" id="GO:0005634">
    <property type="term" value="C:nucleus"/>
    <property type="evidence" value="ECO:0007669"/>
    <property type="project" value="TreeGrafter"/>
</dbReference>
<evidence type="ECO:0000256" key="2">
    <source>
        <dbReference type="ARBA" id="ARBA00022771"/>
    </source>
</evidence>
<keyword evidence="2" id="KW-0863">Zinc-finger</keyword>
<comment type="caution">
    <text evidence="5">The sequence shown here is derived from an EMBL/GenBank/DDBJ whole genome shotgun (WGS) entry which is preliminary data.</text>
</comment>
<name>A0A9D4S605_DREPO</name>
<dbReference type="Proteomes" id="UP000828390">
    <property type="component" value="Unassembled WGS sequence"/>
</dbReference>
<evidence type="ECO:0000313" key="5">
    <source>
        <dbReference type="EMBL" id="KAH3891885.1"/>
    </source>
</evidence>
<evidence type="ECO:0000256" key="1">
    <source>
        <dbReference type="ARBA" id="ARBA00022723"/>
    </source>
</evidence>
<proteinExistence type="predicted"/>
<evidence type="ECO:0000313" key="6">
    <source>
        <dbReference type="Proteomes" id="UP000828390"/>
    </source>
</evidence>
<keyword evidence="1" id="KW-0479">Metal-binding</keyword>
<evidence type="ECO:0000256" key="3">
    <source>
        <dbReference type="ARBA" id="ARBA00022833"/>
    </source>
</evidence>
<keyword evidence="3" id="KW-0862">Zinc</keyword>
<dbReference type="PANTHER" id="PTHR31742:SF1">
    <property type="entry name" value="RPA-INTERACTING PROTEIN"/>
    <property type="match status" value="1"/>
</dbReference>
<feature type="domain" description="RPA-interacting protein C-terminal" evidence="4">
    <location>
        <begin position="116"/>
        <end position="195"/>
    </location>
</feature>
<protein>
    <recommendedName>
        <fullName evidence="4">RPA-interacting protein C-terminal domain-containing protein</fullName>
    </recommendedName>
</protein>
<dbReference type="GO" id="GO:0008270">
    <property type="term" value="F:zinc ion binding"/>
    <property type="evidence" value="ECO:0007669"/>
    <property type="project" value="UniProtKB-KW"/>
</dbReference>
<accession>A0A9D4S605</accession>
<dbReference type="InterPro" id="IPR028159">
    <property type="entry name" value="RPA_interact_C_dom"/>
</dbReference>
<dbReference type="EMBL" id="JAIWYP010000001">
    <property type="protein sequence ID" value="KAH3891885.1"/>
    <property type="molecule type" value="Genomic_DNA"/>
</dbReference>
<dbReference type="AlphaFoldDB" id="A0A9D4S605"/>
<feature type="non-terminal residue" evidence="5">
    <location>
        <position position="1"/>
    </location>
</feature>
<keyword evidence="6" id="KW-1185">Reference proteome</keyword>
<dbReference type="Pfam" id="PF14768">
    <property type="entry name" value="RPA_interact_C"/>
    <property type="match status" value="1"/>
</dbReference>
<organism evidence="5 6">
    <name type="scientific">Dreissena polymorpha</name>
    <name type="common">Zebra mussel</name>
    <name type="synonym">Mytilus polymorpha</name>
    <dbReference type="NCBI Taxonomy" id="45954"/>
    <lineage>
        <taxon>Eukaryota</taxon>
        <taxon>Metazoa</taxon>
        <taxon>Spiralia</taxon>
        <taxon>Lophotrochozoa</taxon>
        <taxon>Mollusca</taxon>
        <taxon>Bivalvia</taxon>
        <taxon>Autobranchia</taxon>
        <taxon>Heteroconchia</taxon>
        <taxon>Euheterodonta</taxon>
        <taxon>Imparidentia</taxon>
        <taxon>Neoheterodontei</taxon>
        <taxon>Myida</taxon>
        <taxon>Dreissenoidea</taxon>
        <taxon>Dreissenidae</taxon>
        <taxon>Dreissena</taxon>
    </lineage>
</organism>
<dbReference type="PANTHER" id="PTHR31742">
    <property type="entry name" value="RPA-INTERACTING PROTEIN RPAIN"/>
    <property type="match status" value="1"/>
</dbReference>
<gene>
    <name evidence="5" type="ORF">DPMN_015995</name>
</gene>